<feature type="region of interest" description="Disordered" evidence="1">
    <location>
        <begin position="185"/>
        <end position="205"/>
    </location>
</feature>
<dbReference type="EMBL" id="QCYY01001315">
    <property type="protein sequence ID" value="ROT78908.1"/>
    <property type="molecule type" value="Genomic_DNA"/>
</dbReference>
<gene>
    <name evidence="2" type="ORF">C7M84_002369</name>
</gene>
<reference evidence="2 3" key="1">
    <citation type="submission" date="2018-04" db="EMBL/GenBank/DDBJ databases">
        <authorList>
            <person name="Zhang X."/>
            <person name="Yuan J."/>
            <person name="Li F."/>
            <person name="Xiang J."/>
        </authorList>
    </citation>
    <scope>NUCLEOTIDE SEQUENCE [LARGE SCALE GENOMIC DNA]</scope>
    <source>
        <tissue evidence="2">Muscle</tissue>
    </source>
</reference>
<feature type="compositionally biased region" description="Polar residues" evidence="1">
    <location>
        <begin position="185"/>
        <end position="195"/>
    </location>
</feature>
<dbReference type="Proteomes" id="UP000283509">
    <property type="component" value="Unassembled WGS sequence"/>
</dbReference>
<evidence type="ECO:0000313" key="3">
    <source>
        <dbReference type="Proteomes" id="UP000283509"/>
    </source>
</evidence>
<proteinExistence type="predicted"/>
<name>A0A423TR20_PENVA</name>
<evidence type="ECO:0000313" key="2">
    <source>
        <dbReference type="EMBL" id="ROT78908.1"/>
    </source>
</evidence>
<dbReference type="STRING" id="6689.A0A423TR20"/>
<evidence type="ECO:0000256" key="1">
    <source>
        <dbReference type="SAM" id="MobiDB-lite"/>
    </source>
</evidence>
<organism evidence="2 3">
    <name type="scientific">Penaeus vannamei</name>
    <name type="common">Whiteleg shrimp</name>
    <name type="synonym">Litopenaeus vannamei</name>
    <dbReference type="NCBI Taxonomy" id="6689"/>
    <lineage>
        <taxon>Eukaryota</taxon>
        <taxon>Metazoa</taxon>
        <taxon>Ecdysozoa</taxon>
        <taxon>Arthropoda</taxon>
        <taxon>Crustacea</taxon>
        <taxon>Multicrustacea</taxon>
        <taxon>Malacostraca</taxon>
        <taxon>Eumalacostraca</taxon>
        <taxon>Eucarida</taxon>
        <taxon>Decapoda</taxon>
        <taxon>Dendrobranchiata</taxon>
        <taxon>Penaeoidea</taxon>
        <taxon>Penaeidae</taxon>
        <taxon>Penaeus</taxon>
    </lineage>
</organism>
<dbReference type="AlphaFoldDB" id="A0A423TR20"/>
<sequence>MIGFEPLNCLWSAVVLAECGSCALGGKGPRPLLLLAPPPPPWDPVTFFSLILVFLSSSGTMKVILLVATALAVAAARSIDNPAESPAQSPSVVKAVPTVEDKARSLAVPPPVQSEGGFRPSAIGGPNPAGLSPGGPQVPDFYQKYLKNERAGVIAESSFEDDNISTSSEQVVSYSYLAAPQDSALSTTSHRSSNDVVYGSGSAAKPPGQLSASVVSVAPSKTASKPVAAAQTASKPVEAARTSHVSVAPATILTASSQNSVVAAPSSVHASISNAVPFGHSEASTFAVHHDTGAHHQVSHSAPQAFHGNAPAPPHAPASVLPANPSNFIIKDATFQAHPGAPTFNVPIPIPNHQLAQAGSDSSYTTYYADELAAHQEAATKKPVFQKMMEPFRKAGAQIYEMASPVFKPMINAGQMLSHRFRIPERMSDVSDSLALGGVNDYIERTVGAESLPVIAGAAALGLLGLGLVAIAANSNVTIGKRSVDDPTEEFMYQLLDELPLGESGLLERLEGYTSWTDSKCSKRIFCDVMGFLSDDYLYSVEKRLGLFLSLLDRGSAEESSLKRTADDVMLAVRRRQCSQFTCGGDGVDSSQVVSRGASGPR</sequence>
<keyword evidence="3" id="KW-1185">Reference proteome</keyword>
<dbReference type="OrthoDB" id="8190309at2759"/>
<feature type="region of interest" description="Disordered" evidence="1">
    <location>
        <begin position="291"/>
        <end position="320"/>
    </location>
</feature>
<reference evidence="2 3" key="2">
    <citation type="submission" date="2019-01" db="EMBL/GenBank/DDBJ databases">
        <title>The decoding of complex shrimp genome reveals the adaptation for benthos swimmer, frequently molting mechanism and breeding impact on genome.</title>
        <authorList>
            <person name="Sun Y."/>
            <person name="Gao Y."/>
            <person name="Yu Y."/>
        </authorList>
    </citation>
    <scope>NUCLEOTIDE SEQUENCE [LARGE SCALE GENOMIC DNA]</scope>
    <source>
        <tissue evidence="2">Muscle</tissue>
    </source>
</reference>
<protein>
    <submittedName>
        <fullName evidence="2">Uncharacterized protein</fullName>
    </submittedName>
</protein>
<comment type="caution">
    <text evidence="2">The sequence shown here is derived from an EMBL/GenBank/DDBJ whole genome shotgun (WGS) entry which is preliminary data.</text>
</comment>
<accession>A0A423TR20</accession>